<organism evidence="14 15">
    <name type="scientific">Heliomicrobium gestii</name>
    <name type="common">Heliobacterium gestii</name>
    <dbReference type="NCBI Taxonomy" id="2699"/>
    <lineage>
        <taxon>Bacteria</taxon>
        <taxon>Bacillati</taxon>
        <taxon>Bacillota</taxon>
        <taxon>Clostridia</taxon>
        <taxon>Eubacteriales</taxon>
        <taxon>Heliobacteriaceae</taxon>
        <taxon>Heliomicrobium</taxon>
    </lineage>
</organism>
<feature type="region of interest" description="Disordered" evidence="11">
    <location>
        <begin position="1"/>
        <end position="32"/>
    </location>
</feature>
<dbReference type="PANTHER" id="PTHR11136:SF0">
    <property type="entry name" value="DIHYDROFOLATE SYNTHETASE-RELATED"/>
    <property type="match status" value="1"/>
</dbReference>
<evidence type="ECO:0000256" key="10">
    <source>
        <dbReference type="ARBA" id="ARBA00047493"/>
    </source>
</evidence>
<evidence type="ECO:0000256" key="5">
    <source>
        <dbReference type="ARBA" id="ARBA00022723"/>
    </source>
</evidence>
<dbReference type="PROSITE" id="PS01012">
    <property type="entry name" value="FOLYLPOLYGLU_SYNT_2"/>
    <property type="match status" value="1"/>
</dbReference>
<evidence type="ECO:0000256" key="8">
    <source>
        <dbReference type="ARBA" id="ARBA00022842"/>
    </source>
</evidence>
<gene>
    <name evidence="14" type="ORF">GTO89_04270</name>
</gene>
<dbReference type="EMBL" id="WXEX01000003">
    <property type="protein sequence ID" value="MZP42255.1"/>
    <property type="molecule type" value="Genomic_DNA"/>
</dbReference>
<comment type="caution">
    <text evidence="14">The sequence shown here is derived from an EMBL/GenBank/DDBJ whole genome shotgun (WGS) entry which is preliminary data.</text>
</comment>
<dbReference type="EC" id="6.3.2.17" evidence="3"/>
<reference evidence="14 15" key="1">
    <citation type="submission" date="2020-01" db="EMBL/GenBank/DDBJ databases">
        <title>Whole genome sequence of Heliobacterium gestii DSM 11169.</title>
        <authorList>
            <person name="Kyndt J.A."/>
            <person name="Meyer T.E."/>
        </authorList>
    </citation>
    <scope>NUCLEOTIDE SEQUENCE [LARGE SCALE GENOMIC DNA]</scope>
    <source>
        <strain evidence="14 15">DSM 11169</strain>
    </source>
</reference>
<keyword evidence="5" id="KW-0479">Metal-binding</keyword>
<keyword evidence="6" id="KW-0547">Nucleotide-binding</keyword>
<evidence type="ECO:0000256" key="7">
    <source>
        <dbReference type="ARBA" id="ARBA00022840"/>
    </source>
</evidence>
<evidence type="ECO:0000256" key="1">
    <source>
        <dbReference type="ARBA" id="ARBA00001946"/>
    </source>
</evidence>
<keyword evidence="8" id="KW-0460">Magnesium</keyword>
<dbReference type="GO" id="GO:0046872">
    <property type="term" value="F:metal ion binding"/>
    <property type="evidence" value="ECO:0007669"/>
    <property type="project" value="UniProtKB-KW"/>
</dbReference>
<sequence length="493" mass="52965">MKQEPKREREQHAAPVVTSTCHNGASGQEGHAASHDASFADALAYLKDLTKFGFNFGLGRITELLRRLGDPHRRERPAFIHVGGTNGKGSTSVMTAAVLQAAGHRVGLFTSPHLHCYTERTRINGEPIAKAKMAALIAELRPHLEAMVAEGFEHPTEFEVWTALSLLYFAQEDVDVVVLEVGLGGAIDSTNVVTPIVACITNVTFDHMDYLGTTLPEIAAVKGGIVKAGAPLVTASEEAPVLAVLREKAEQVGAPVIQVVRRGPILPKAIQVRWEPVAGQERERIVVEGRLGLYGPLTPPLTGKHQQVNLATAVAVLEAAKEKGFDWRPDHLASGLRQVTWPGRLERLGSFLLDGAHNVAGALALAGALREEGAGKRVFVLGMLADKERERVVEILAPLANAIVVTRPNSPRAGEWQALASLAASRCPRVFVVDDIGDALEKARQLAPSTPAAVVGEPPRLAAPIVVTGSLYMVAEARNVILSDECNRRFYEK</sequence>
<dbReference type="InterPro" id="IPR018109">
    <property type="entry name" value="Folylpolyglutamate_synth_CS"/>
</dbReference>
<name>A0A845LCP5_HELGE</name>
<dbReference type="GO" id="GO:0005524">
    <property type="term" value="F:ATP binding"/>
    <property type="evidence" value="ECO:0007669"/>
    <property type="project" value="UniProtKB-KW"/>
</dbReference>
<evidence type="ECO:0000256" key="3">
    <source>
        <dbReference type="ARBA" id="ARBA00013025"/>
    </source>
</evidence>
<feature type="compositionally biased region" description="Polar residues" evidence="11">
    <location>
        <begin position="17"/>
        <end position="26"/>
    </location>
</feature>
<evidence type="ECO:0000313" key="15">
    <source>
        <dbReference type="Proteomes" id="UP000471031"/>
    </source>
</evidence>
<dbReference type="GO" id="GO:0005737">
    <property type="term" value="C:cytoplasm"/>
    <property type="evidence" value="ECO:0007669"/>
    <property type="project" value="TreeGrafter"/>
</dbReference>
<dbReference type="InterPro" id="IPR001645">
    <property type="entry name" value="Folylpolyglutamate_synth"/>
</dbReference>
<dbReference type="Proteomes" id="UP000471031">
    <property type="component" value="Unassembled WGS sequence"/>
</dbReference>
<dbReference type="PANTHER" id="PTHR11136">
    <property type="entry name" value="FOLYLPOLYGLUTAMATE SYNTHASE-RELATED"/>
    <property type="match status" value="1"/>
</dbReference>
<evidence type="ECO:0000256" key="2">
    <source>
        <dbReference type="ARBA" id="ARBA00008276"/>
    </source>
</evidence>
<dbReference type="InterPro" id="IPR036615">
    <property type="entry name" value="Mur_ligase_C_dom_sf"/>
</dbReference>
<dbReference type="SUPFAM" id="SSF53244">
    <property type="entry name" value="MurD-like peptide ligases, peptide-binding domain"/>
    <property type="match status" value="1"/>
</dbReference>
<keyword evidence="4" id="KW-0436">Ligase</keyword>
<protein>
    <recommendedName>
        <fullName evidence="3">tetrahydrofolate synthase</fullName>
        <ecNumber evidence="3">6.3.2.17</ecNumber>
    </recommendedName>
    <alternativeName>
        <fullName evidence="9">Tetrahydrofolylpolyglutamate synthase</fullName>
    </alternativeName>
</protein>
<evidence type="ECO:0000256" key="4">
    <source>
        <dbReference type="ARBA" id="ARBA00022598"/>
    </source>
</evidence>
<dbReference type="Pfam" id="PF02875">
    <property type="entry name" value="Mur_ligase_C"/>
    <property type="match status" value="1"/>
</dbReference>
<dbReference type="GO" id="GO:0004326">
    <property type="term" value="F:tetrahydrofolylpolyglutamate synthase activity"/>
    <property type="evidence" value="ECO:0007669"/>
    <property type="project" value="UniProtKB-EC"/>
</dbReference>
<feature type="domain" description="Mur ligase central" evidence="13">
    <location>
        <begin position="82"/>
        <end position="316"/>
    </location>
</feature>
<dbReference type="OrthoDB" id="9809356at2"/>
<keyword evidence="7" id="KW-0067">ATP-binding</keyword>
<feature type="compositionally biased region" description="Basic and acidic residues" evidence="11">
    <location>
        <begin position="1"/>
        <end position="12"/>
    </location>
</feature>
<evidence type="ECO:0000259" key="12">
    <source>
        <dbReference type="Pfam" id="PF02875"/>
    </source>
</evidence>
<accession>A0A845LCP5</accession>
<dbReference type="InterPro" id="IPR036565">
    <property type="entry name" value="Mur-like_cat_sf"/>
</dbReference>
<dbReference type="AlphaFoldDB" id="A0A845LCP5"/>
<evidence type="ECO:0000256" key="11">
    <source>
        <dbReference type="SAM" id="MobiDB-lite"/>
    </source>
</evidence>
<proteinExistence type="inferred from homology"/>
<feature type="domain" description="Mur ligase C-terminal" evidence="12">
    <location>
        <begin position="343"/>
        <end position="447"/>
    </location>
</feature>
<dbReference type="Gene3D" id="3.90.190.20">
    <property type="entry name" value="Mur ligase, C-terminal domain"/>
    <property type="match status" value="1"/>
</dbReference>
<dbReference type="InterPro" id="IPR013221">
    <property type="entry name" value="Mur_ligase_cen"/>
</dbReference>
<keyword evidence="15" id="KW-1185">Reference proteome</keyword>
<dbReference type="Gene3D" id="3.40.1190.10">
    <property type="entry name" value="Mur-like, catalytic domain"/>
    <property type="match status" value="1"/>
</dbReference>
<comment type="similarity">
    <text evidence="2">Belongs to the folylpolyglutamate synthase family.</text>
</comment>
<evidence type="ECO:0000256" key="6">
    <source>
        <dbReference type="ARBA" id="ARBA00022741"/>
    </source>
</evidence>
<evidence type="ECO:0000313" key="14">
    <source>
        <dbReference type="EMBL" id="MZP42255.1"/>
    </source>
</evidence>
<dbReference type="GO" id="GO:0008841">
    <property type="term" value="F:dihydrofolate synthase activity"/>
    <property type="evidence" value="ECO:0007669"/>
    <property type="project" value="TreeGrafter"/>
</dbReference>
<comment type="cofactor">
    <cofactor evidence="1">
        <name>Mg(2+)</name>
        <dbReference type="ChEBI" id="CHEBI:18420"/>
    </cofactor>
</comment>
<evidence type="ECO:0000259" key="13">
    <source>
        <dbReference type="Pfam" id="PF08245"/>
    </source>
</evidence>
<evidence type="ECO:0000256" key="9">
    <source>
        <dbReference type="ARBA" id="ARBA00030592"/>
    </source>
</evidence>
<dbReference type="InterPro" id="IPR004101">
    <property type="entry name" value="Mur_ligase_C"/>
</dbReference>
<comment type="catalytic activity">
    <reaction evidence="10">
        <text>(6S)-5,6,7,8-tetrahydrofolyl-(gamma-L-Glu)(n) + L-glutamate + ATP = (6S)-5,6,7,8-tetrahydrofolyl-(gamma-L-Glu)(n+1) + ADP + phosphate + H(+)</text>
        <dbReference type="Rhea" id="RHEA:10580"/>
        <dbReference type="Rhea" id="RHEA-COMP:14738"/>
        <dbReference type="Rhea" id="RHEA-COMP:14740"/>
        <dbReference type="ChEBI" id="CHEBI:15378"/>
        <dbReference type="ChEBI" id="CHEBI:29985"/>
        <dbReference type="ChEBI" id="CHEBI:30616"/>
        <dbReference type="ChEBI" id="CHEBI:43474"/>
        <dbReference type="ChEBI" id="CHEBI:141005"/>
        <dbReference type="ChEBI" id="CHEBI:456216"/>
        <dbReference type="EC" id="6.3.2.17"/>
    </reaction>
</comment>
<dbReference type="Pfam" id="PF08245">
    <property type="entry name" value="Mur_ligase_M"/>
    <property type="match status" value="1"/>
</dbReference>
<dbReference type="SUPFAM" id="SSF53623">
    <property type="entry name" value="MurD-like peptide ligases, catalytic domain"/>
    <property type="match status" value="1"/>
</dbReference>
<dbReference type="NCBIfam" id="TIGR01499">
    <property type="entry name" value="folC"/>
    <property type="match status" value="1"/>
</dbReference>
<dbReference type="FunFam" id="3.40.1190.10:FF:000011">
    <property type="entry name" value="Folylpolyglutamate synthase/dihydrofolate synthase"/>
    <property type="match status" value="1"/>
</dbReference>